<name>A0A645ATR8_9ZZZZ</name>
<sequence>MLFCGTAMQMLGQSVTDSAGKYYMGLRVGAFSSQQGKKRFVGDVYGHTDLYEEPVVGFMNSCTLVSGIVTPLVTKLALGYGNEKEQGPEGFRKNNVFASELTGPLLVKNPPLLRHVISAIYNRRGEELPELPIYRMEEEAYATACRELLARLEADKAH</sequence>
<evidence type="ECO:0000313" key="1">
    <source>
        <dbReference type="EMBL" id="MPM56479.1"/>
    </source>
</evidence>
<dbReference type="AlphaFoldDB" id="A0A645ATR8"/>
<organism evidence="1">
    <name type="scientific">bioreactor metagenome</name>
    <dbReference type="NCBI Taxonomy" id="1076179"/>
    <lineage>
        <taxon>unclassified sequences</taxon>
        <taxon>metagenomes</taxon>
        <taxon>ecological metagenomes</taxon>
    </lineage>
</organism>
<gene>
    <name evidence="1" type="ORF">SDC9_103285</name>
</gene>
<comment type="caution">
    <text evidence="1">The sequence shown here is derived from an EMBL/GenBank/DDBJ whole genome shotgun (WGS) entry which is preliminary data.</text>
</comment>
<protein>
    <submittedName>
        <fullName evidence="1">Uncharacterized protein</fullName>
    </submittedName>
</protein>
<accession>A0A645ATR8</accession>
<reference evidence="1" key="1">
    <citation type="submission" date="2019-08" db="EMBL/GenBank/DDBJ databases">
        <authorList>
            <person name="Kucharzyk K."/>
            <person name="Murdoch R.W."/>
            <person name="Higgins S."/>
            <person name="Loffler F."/>
        </authorList>
    </citation>
    <scope>NUCLEOTIDE SEQUENCE</scope>
</reference>
<proteinExistence type="predicted"/>
<dbReference type="EMBL" id="VSSQ01015775">
    <property type="protein sequence ID" value="MPM56479.1"/>
    <property type="molecule type" value="Genomic_DNA"/>
</dbReference>